<dbReference type="OrthoDB" id="4612601at2"/>
<dbReference type="AlphaFoldDB" id="A0A558R4B2"/>
<dbReference type="SUPFAM" id="SSF54427">
    <property type="entry name" value="NTF2-like"/>
    <property type="match status" value="1"/>
</dbReference>
<comment type="caution">
    <text evidence="2">The sequence shown here is derived from an EMBL/GenBank/DDBJ whole genome shotgun (WGS) entry which is preliminary data.</text>
</comment>
<name>A0A558R4B2_9SPHN</name>
<protein>
    <recommendedName>
        <fullName evidence="4">Nuclear transport factor 2 family protein</fullName>
    </recommendedName>
</protein>
<evidence type="ECO:0008006" key="4">
    <source>
        <dbReference type="Google" id="ProtNLM"/>
    </source>
</evidence>
<dbReference type="Proteomes" id="UP000318681">
    <property type="component" value="Unassembled WGS sequence"/>
</dbReference>
<sequence>MQRFFVTFAVLVSTPTMAWADSTTQISRIERHREMAEKRIREHQAMTQAHIEGRSPICPAADVLGTNPTFFSPAFGESPIKPSADGADHVSLNELRMYWKRIGDFGIKKYQIYPANDGWAQVLYWAGTTSDGKLVEAQEADIFRTDKEFRIVRVENYHDWQQWKSLAAFVNGKDPKTFDGSAYGAAIEAQAKSATEVCRPR</sequence>
<reference evidence="2 3" key="1">
    <citation type="submission" date="2019-07" db="EMBL/GenBank/DDBJ databases">
        <title>Sphingomonas solaris sp. nov., isolated from a solar panel from Boston, Massachusetts.</title>
        <authorList>
            <person name="Tanner K."/>
            <person name="Pascual J."/>
            <person name="Mancuso C."/>
            <person name="Pereto J."/>
            <person name="Khalil A."/>
            <person name="Vilanova C."/>
        </authorList>
    </citation>
    <scope>NUCLEOTIDE SEQUENCE [LARGE SCALE GENOMIC DNA]</scope>
    <source>
        <strain evidence="2 3">R4DWN</strain>
    </source>
</reference>
<evidence type="ECO:0000256" key="1">
    <source>
        <dbReference type="SAM" id="SignalP"/>
    </source>
</evidence>
<dbReference type="InterPro" id="IPR032710">
    <property type="entry name" value="NTF2-like_dom_sf"/>
</dbReference>
<accession>A0A558R4B2</accession>
<organism evidence="2 3">
    <name type="scientific">Alterirhizorhabdus solaris</name>
    <dbReference type="NCBI Taxonomy" id="2529389"/>
    <lineage>
        <taxon>Bacteria</taxon>
        <taxon>Pseudomonadati</taxon>
        <taxon>Pseudomonadota</taxon>
        <taxon>Alphaproteobacteria</taxon>
        <taxon>Sphingomonadales</taxon>
        <taxon>Rhizorhabdaceae</taxon>
        <taxon>Alterirhizorhabdus</taxon>
    </lineage>
</organism>
<proteinExistence type="predicted"/>
<dbReference type="RefSeq" id="WP_145151238.1">
    <property type="nucleotide sequence ID" value="NZ_VNIM01000037.1"/>
</dbReference>
<evidence type="ECO:0000313" key="2">
    <source>
        <dbReference type="EMBL" id="TVV74172.1"/>
    </source>
</evidence>
<gene>
    <name evidence="2" type="ORF">FOY91_10605</name>
</gene>
<keyword evidence="3" id="KW-1185">Reference proteome</keyword>
<evidence type="ECO:0000313" key="3">
    <source>
        <dbReference type="Proteomes" id="UP000318681"/>
    </source>
</evidence>
<feature type="chain" id="PRO_5022117259" description="Nuclear transport factor 2 family protein" evidence="1">
    <location>
        <begin position="21"/>
        <end position="201"/>
    </location>
</feature>
<keyword evidence="1" id="KW-0732">Signal</keyword>
<feature type="signal peptide" evidence="1">
    <location>
        <begin position="1"/>
        <end position="20"/>
    </location>
</feature>
<dbReference type="EMBL" id="VNIM01000037">
    <property type="protein sequence ID" value="TVV74172.1"/>
    <property type="molecule type" value="Genomic_DNA"/>
</dbReference>